<organism evidence="12 13">
    <name type="scientific">Gibberella intermedia</name>
    <name type="common">Bulb rot disease fungus</name>
    <name type="synonym">Fusarium proliferatum</name>
    <dbReference type="NCBI Taxonomy" id="948311"/>
    <lineage>
        <taxon>Eukaryota</taxon>
        <taxon>Fungi</taxon>
        <taxon>Dikarya</taxon>
        <taxon>Ascomycota</taxon>
        <taxon>Pezizomycotina</taxon>
        <taxon>Sordariomycetes</taxon>
        <taxon>Hypocreomycetidae</taxon>
        <taxon>Hypocreales</taxon>
        <taxon>Nectriaceae</taxon>
        <taxon>Fusarium</taxon>
        <taxon>Fusarium fujikuroi species complex</taxon>
    </lineage>
</organism>
<evidence type="ECO:0000313" key="13">
    <source>
        <dbReference type="Proteomes" id="UP000251714"/>
    </source>
</evidence>
<feature type="domain" description="CFEM" evidence="11">
    <location>
        <begin position="19"/>
        <end position="130"/>
    </location>
</feature>
<dbReference type="EMBL" id="PKMI01000028">
    <property type="protein sequence ID" value="RBA14530.1"/>
    <property type="molecule type" value="Genomic_DNA"/>
</dbReference>
<comment type="similarity">
    <text evidence="3">Belongs to the RBT5 family.</text>
</comment>
<evidence type="ECO:0000256" key="9">
    <source>
        <dbReference type="PROSITE-ProRule" id="PRU01356"/>
    </source>
</evidence>
<evidence type="ECO:0000256" key="8">
    <source>
        <dbReference type="ARBA" id="ARBA00023288"/>
    </source>
</evidence>
<accession>A0A365N180</accession>
<evidence type="ECO:0000256" key="4">
    <source>
        <dbReference type="ARBA" id="ARBA00022525"/>
    </source>
</evidence>
<feature type="signal peptide" evidence="10">
    <location>
        <begin position="1"/>
        <end position="17"/>
    </location>
</feature>
<dbReference type="Proteomes" id="UP000251714">
    <property type="component" value="Unassembled WGS sequence"/>
</dbReference>
<keyword evidence="5" id="KW-0325">Glycoprotein</keyword>
<keyword evidence="8" id="KW-0449">Lipoprotein</keyword>
<evidence type="ECO:0000256" key="5">
    <source>
        <dbReference type="ARBA" id="ARBA00022622"/>
    </source>
</evidence>
<keyword evidence="6 10" id="KW-0732">Signal</keyword>
<keyword evidence="9" id="KW-0349">Heme</keyword>
<evidence type="ECO:0000256" key="2">
    <source>
        <dbReference type="ARBA" id="ARBA00004613"/>
    </source>
</evidence>
<dbReference type="GO" id="GO:0005576">
    <property type="term" value="C:extracellular region"/>
    <property type="evidence" value="ECO:0007669"/>
    <property type="project" value="UniProtKB-SubCell"/>
</dbReference>
<comment type="caution">
    <text evidence="12">The sequence shown here is derived from an EMBL/GenBank/DDBJ whole genome shotgun (WGS) entry which is preliminary data.</text>
</comment>
<proteinExistence type="inferred from homology"/>
<keyword evidence="7 9" id="KW-1015">Disulfide bond</keyword>
<evidence type="ECO:0000256" key="7">
    <source>
        <dbReference type="ARBA" id="ARBA00023157"/>
    </source>
</evidence>
<name>A0A365N180_GIBIN</name>
<keyword evidence="5" id="KW-0336">GPI-anchor</keyword>
<dbReference type="InterPro" id="IPR008427">
    <property type="entry name" value="Extracellular_membr_CFEM_dom"/>
</dbReference>
<dbReference type="AlphaFoldDB" id="A0A365N180"/>
<evidence type="ECO:0000259" key="11">
    <source>
        <dbReference type="PROSITE" id="PS52012"/>
    </source>
</evidence>
<protein>
    <recommendedName>
        <fullName evidence="11">CFEM domain-containing protein</fullName>
    </recommendedName>
</protein>
<dbReference type="Pfam" id="PF05730">
    <property type="entry name" value="CFEM"/>
    <property type="match status" value="1"/>
</dbReference>
<reference evidence="12 13" key="1">
    <citation type="submission" date="2017-12" db="EMBL/GenBank/DDBJ databases">
        <title>Genome sequence of the mycotoxigenic crop pathogen Fusarium proliferatum, strain ITEM 2341 from Date Palm.</title>
        <authorList>
            <person name="Almiman B.F."/>
            <person name="Shittu T.A."/>
            <person name="Muthumeenakshi S."/>
            <person name="Baroncelli R."/>
            <person name="Sreenivasaprasada S."/>
        </authorList>
    </citation>
    <scope>NUCLEOTIDE SEQUENCE [LARGE SCALE GENOMIC DNA]</scope>
    <source>
        <strain evidence="12 13">ITEM 2341</strain>
    </source>
</reference>
<dbReference type="GO" id="GO:0098552">
    <property type="term" value="C:side of membrane"/>
    <property type="evidence" value="ECO:0007669"/>
    <property type="project" value="UniProtKB-KW"/>
</dbReference>
<evidence type="ECO:0000256" key="1">
    <source>
        <dbReference type="ARBA" id="ARBA00004589"/>
    </source>
</evidence>
<keyword evidence="4" id="KW-0964">Secreted</keyword>
<feature type="disulfide bond" evidence="9">
    <location>
        <begin position="61"/>
        <end position="68"/>
    </location>
</feature>
<evidence type="ECO:0000313" key="12">
    <source>
        <dbReference type="EMBL" id="RBA14530.1"/>
    </source>
</evidence>
<feature type="binding site" description="axial binding residue" evidence="9">
    <location>
        <position position="65"/>
    </location>
    <ligand>
        <name>heme</name>
        <dbReference type="ChEBI" id="CHEBI:30413"/>
    </ligand>
    <ligandPart>
        <name>Fe</name>
        <dbReference type="ChEBI" id="CHEBI:18248"/>
    </ligandPart>
</feature>
<dbReference type="PROSITE" id="PS52012">
    <property type="entry name" value="CFEM"/>
    <property type="match status" value="1"/>
</dbReference>
<evidence type="ECO:0000256" key="3">
    <source>
        <dbReference type="ARBA" id="ARBA00010031"/>
    </source>
</evidence>
<comment type="subcellular location">
    <subcellularLocation>
        <location evidence="1">Membrane</location>
        <topology evidence="1">Lipid-anchor</topology>
        <topology evidence="1">GPI-anchor</topology>
    </subcellularLocation>
    <subcellularLocation>
        <location evidence="2">Secreted</location>
    </subcellularLocation>
</comment>
<dbReference type="GO" id="GO:0046872">
    <property type="term" value="F:metal ion binding"/>
    <property type="evidence" value="ECO:0007669"/>
    <property type="project" value="UniProtKB-UniRule"/>
</dbReference>
<evidence type="ECO:0000256" key="6">
    <source>
        <dbReference type="ARBA" id="ARBA00022729"/>
    </source>
</evidence>
<gene>
    <name evidence="12" type="ORF">FPRO05_03322</name>
</gene>
<feature type="chain" id="PRO_5016693623" description="CFEM domain-containing protein" evidence="10">
    <location>
        <begin position="18"/>
        <end position="154"/>
    </location>
</feature>
<keyword evidence="9" id="KW-0408">Iron</keyword>
<sequence>MASRILLIHTALRLVIAASSTATETTSATTSTNPSAIASDLSSLPGCGLQCISTAGKKIGCADTDLECMCSHSDAFADHFLKCLGNECTIKIFKNIWDVDHQICDAVKRSSNSVALASASAVIASDMSQKTGSGAERLTCAGILSAITWGALLI</sequence>
<keyword evidence="9" id="KW-0479">Metal-binding</keyword>
<keyword evidence="5" id="KW-0472">Membrane</keyword>
<evidence type="ECO:0000256" key="10">
    <source>
        <dbReference type="SAM" id="SignalP"/>
    </source>
</evidence>
<comment type="caution">
    <text evidence="9">Lacks conserved residue(s) required for the propagation of feature annotation.</text>
</comment>